<gene>
    <name evidence="7 11" type="primary">ispG</name>
    <name evidence="11" type="synonym">gcpE</name>
    <name evidence="11" type="ORF">ACFOGJ_00205</name>
</gene>
<evidence type="ECO:0000256" key="4">
    <source>
        <dbReference type="ARBA" id="ARBA00023004"/>
    </source>
</evidence>
<comment type="catalytic activity">
    <reaction evidence="7">
        <text>(2E)-4-hydroxy-3-methylbut-2-enyl diphosphate + oxidized [flavodoxin] + H2O + 2 H(+) = 2-C-methyl-D-erythritol 2,4-cyclic diphosphate + reduced [flavodoxin]</text>
        <dbReference type="Rhea" id="RHEA:43604"/>
        <dbReference type="Rhea" id="RHEA-COMP:10622"/>
        <dbReference type="Rhea" id="RHEA-COMP:10623"/>
        <dbReference type="ChEBI" id="CHEBI:15377"/>
        <dbReference type="ChEBI" id="CHEBI:15378"/>
        <dbReference type="ChEBI" id="CHEBI:57618"/>
        <dbReference type="ChEBI" id="CHEBI:58210"/>
        <dbReference type="ChEBI" id="CHEBI:58483"/>
        <dbReference type="ChEBI" id="CHEBI:128753"/>
        <dbReference type="EC" id="1.17.7.3"/>
    </reaction>
</comment>
<comment type="function">
    <text evidence="7">Converts 2C-methyl-D-erythritol 2,4-cyclodiphosphate (ME-2,4cPP) into 1-hydroxy-2-methyl-2-(E)-butenyl 4-diphosphate.</text>
</comment>
<evidence type="ECO:0000256" key="2">
    <source>
        <dbReference type="ARBA" id="ARBA00022723"/>
    </source>
</evidence>
<keyword evidence="3 7" id="KW-0560">Oxidoreductase</keyword>
<evidence type="ECO:0000256" key="5">
    <source>
        <dbReference type="ARBA" id="ARBA00023014"/>
    </source>
</evidence>
<comment type="pathway">
    <text evidence="7">Isoprenoid biosynthesis; isopentenyl diphosphate biosynthesis via DXP pathway; isopentenyl diphosphate from 1-deoxy-D-xylulose 5-phosphate: step 5/6.</text>
</comment>
<dbReference type="InterPro" id="IPR058578">
    <property type="entry name" value="IspG_TIM"/>
</dbReference>
<evidence type="ECO:0000256" key="7">
    <source>
        <dbReference type="HAMAP-Rule" id="MF_00159"/>
    </source>
</evidence>
<evidence type="ECO:0000256" key="3">
    <source>
        <dbReference type="ARBA" id="ARBA00023002"/>
    </source>
</evidence>
<dbReference type="Gene3D" id="3.30.413.10">
    <property type="entry name" value="Sulfite Reductase Hemoprotein, domain 1"/>
    <property type="match status" value="1"/>
</dbReference>
<keyword evidence="4 7" id="KW-0408">Iron</keyword>
<dbReference type="Proteomes" id="UP001595528">
    <property type="component" value="Unassembled WGS sequence"/>
</dbReference>
<feature type="domain" description="IspG TIM-barrel" evidence="9">
    <location>
        <begin position="14"/>
        <end position="253"/>
    </location>
</feature>
<dbReference type="PANTHER" id="PTHR30454:SF0">
    <property type="entry name" value="4-HYDROXY-3-METHYLBUT-2-EN-1-YL DIPHOSPHATE SYNTHASE (FERREDOXIN), CHLOROPLASTIC"/>
    <property type="match status" value="1"/>
</dbReference>
<dbReference type="Pfam" id="PF04551">
    <property type="entry name" value="GcpE"/>
    <property type="match status" value="1"/>
</dbReference>
<feature type="binding site" evidence="7">
    <location>
        <position position="275"/>
    </location>
    <ligand>
        <name>[4Fe-4S] cluster</name>
        <dbReference type="ChEBI" id="CHEBI:49883"/>
    </ligand>
</feature>
<evidence type="ECO:0000256" key="8">
    <source>
        <dbReference type="SAM" id="MobiDB-lite"/>
    </source>
</evidence>
<dbReference type="PIRSF" id="PIRSF004640">
    <property type="entry name" value="IspG"/>
    <property type="match status" value="1"/>
</dbReference>
<sequence length="396" mass="41929">MSVRPYRDIQRRVSRQISVGPVKVGGGAPITVQTMTNTRTSDAGATIDQIRRCEEVGADIVRVSCPDEDSTAALKEIVRAARVPIVADIHFHYRRALEAADAGAACLRINPGNIGSAQRVAEVVRAAKANGCSIRIGVNAGSLERDILERHGEPCPEALIESALNHIRVLEEQDFREIKISVKASDVFLAVAAYQGLAEACDYPLHIGITEAGGLRAGTVKSSIGLGMLLWSGIGDTLRVSLSAPPEEEVKVGFDMLKALSLRHRGVNVISCPSCARQQFQVIDTVAALEERLAHVTTPMTVSVIGCVVNGPGEARETDIGLTGGGRGTHQVYIAGVPHHRFQDEDLVEHLAQLVEAKAAEIEAAASGAATGDDPSGPARTDTPPQARRSALADAT</sequence>
<evidence type="ECO:0000313" key="12">
    <source>
        <dbReference type="Proteomes" id="UP001595528"/>
    </source>
</evidence>
<dbReference type="InterPro" id="IPR045854">
    <property type="entry name" value="NO2/SO3_Rdtase_4Fe4S_sf"/>
</dbReference>
<protein>
    <recommendedName>
        <fullName evidence="7">4-hydroxy-3-methylbut-2-en-1-yl diphosphate synthase (flavodoxin)</fullName>
        <ecNumber evidence="7">1.17.7.3</ecNumber>
    </recommendedName>
    <alternativeName>
        <fullName evidence="7">1-hydroxy-2-methyl-2-(E)-butenyl 4-diphosphate synthase</fullName>
    </alternativeName>
</protein>
<dbReference type="EC" id="1.17.7.3" evidence="7"/>
<keyword evidence="6 7" id="KW-0414">Isoprene biosynthesis</keyword>
<evidence type="ECO:0000259" key="9">
    <source>
        <dbReference type="Pfam" id="PF04551"/>
    </source>
</evidence>
<dbReference type="InterPro" id="IPR004588">
    <property type="entry name" value="IspG_bac-typ"/>
</dbReference>
<dbReference type="Gene3D" id="3.20.20.20">
    <property type="entry name" value="Dihydropteroate synthase-like"/>
    <property type="match status" value="1"/>
</dbReference>
<dbReference type="InterPro" id="IPR011005">
    <property type="entry name" value="Dihydropteroate_synth-like_sf"/>
</dbReference>
<dbReference type="SUPFAM" id="SSF51412">
    <property type="entry name" value="Inosine monophosphate dehydrogenase (IMPDH)"/>
    <property type="match status" value="1"/>
</dbReference>
<dbReference type="PANTHER" id="PTHR30454">
    <property type="entry name" value="4-HYDROXY-3-METHYLBUT-2-EN-1-YL DIPHOSPHATE SYNTHASE"/>
    <property type="match status" value="1"/>
</dbReference>
<dbReference type="NCBIfam" id="TIGR00612">
    <property type="entry name" value="ispG_gcpE"/>
    <property type="match status" value="1"/>
</dbReference>
<dbReference type="NCBIfam" id="NF001540">
    <property type="entry name" value="PRK00366.1"/>
    <property type="match status" value="1"/>
</dbReference>
<dbReference type="GO" id="GO:0046429">
    <property type="term" value="F:4-hydroxy-3-methylbut-2-en-1-yl diphosphate synthase activity (ferredoxin)"/>
    <property type="evidence" value="ECO:0007669"/>
    <property type="project" value="UniProtKB-EC"/>
</dbReference>
<dbReference type="EMBL" id="JBHRTR010000002">
    <property type="protein sequence ID" value="MFC3225630.1"/>
    <property type="molecule type" value="Genomic_DNA"/>
</dbReference>
<evidence type="ECO:0000259" key="10">
    <source>
        <dbReference type="Pfam" id="PF26540"/>
    </source>
</evidence>
<name>A0ABV7KU17_9PROT</name>
<comment type="similarity">
    <text evidence="7">Belongs to the IspG family.</text>
</comment>
<keyword evidence="1 7" id="KW-0004">4Fe-4S</keyword>
<dbReference type="InterPro" id="IPR058579">
    <property type="entry name" value="IspG_C"/>
</dbReference>
<dbReference type="Pfam" id="PF26540">
    <property type="entry name" value="GcpE_C"/>
    <property type="match status" value="1"/>
</dbReference>
<feature type="domain" description="IspG C-terminal" evidence="10">
    <location>
        <begin position="268"/>
        <end position="356"/>
    </location>
</feature>
<dbReference type="InterPro" id="IPR016425">
    <property type="entry name" value="IspG_bac"/>
</dbReference>
<evidence type="ECO:0000256" key="1">
    <source>
        <dbReference type="ARBA" id="ARBA00022485"/>
    </source>
</evidence>
<dbReference type="RefSeq" id="WP_379897357.1">
    <property type="nucleotide sequence ID" value="NZ_JBHRTR010000002.1"/>
</dbReference>
<feature type="binding site" evidence="7">
    <location>
        <position position="314"/>
    </location>
    <ligand>
        <name>[4Fe-4S] cluster</name>
        <dbReference type="ChEBI" id="CHEBI:49883"/>
    </ligand>
</feature>
<proteinExistence type="inferred from homology"/>
<evidence type="ECO:0000313" key="11">
    <source>
        <dbReference type="EMBL" id="MFC3225630.1"/>
    </source>
</evidence>
<dbReference type="HAMAP" id="MF_00159">
    <property type="entry name" value="IspG"/>
    <property type="match status" value="1"/>
</dbReference>
<comment type="caution">
    <text evidence="11">The sequence shown here is derived from an EMBL/GenBank/DDBJ whole genome shotgun (WGS) entry which is preliminary data.</text>
</comment>
<comment type="cofactor">
    <cofactor evidence="7">
        <name>[4Fe-4S] cluster</name>
        <dbReference type="ChEBI" id="CHEBI:49883"/>
    </cofactor>
    <text evidence="7">Binds 1 [4Fe-4S] cluster.</text>
</comment>
<keyword evidence="5 7" id="KW-0411">Iron-sulfur</keyword>
<dbReference type="SUPFAM" id="SSF56014">
    <property type="entry name" value="Nitrite and sulphite reductase 4Fe-4S domain-like"/>
    <property type="match status" value="1"/>
</dbReference>
<evidence type="ECO:0000256" key="6">
    <source>
        <dbReference type="ARBA" id="ARBA00023229"/>
    </source>
</evidence>
<organism evidence="11 12">
    <name type="scientific">Marinibaculum pumilum</name>
    <dbReference type="NCBI Taxonomy" id="1766165"/>
    <lineage>
        <taxon>Bacteria</taxon>
        <taxon>Pseudomonadati</taxon>
        <taxon>Pseudomonadota</taxon>
        <taxon>Alphaproteobacteria</taxon>
        <taxon>Rhodospirillales</taxon>
        <taxon>Rhodospirillaceae</taxon>
        <taxon>Marinibaculum</taxon>
    </lineage>
</organism>
<accession>A0ABV7KU17</accession>
<feature type="region of interest" description="Disordered" evidence="8">
    <location>
        <begin position="365"/>
        <end position="396"/>
    </location>
</feature>
<keyword evidence="2 7" id="KW-0479">Metal-binding</keyword>
<feature type="binding site" evidence="7">
    <location>
        <position position="307"/>
    </location>
    <ligand>
        <name>[4Fe-4S] cluster</name>
        <dbReference type="ChEBI" id="CHEBI:49883"/>
    </ligand>
</feature>
<feature type="binding site" evidence="7">
    <location>
        <position position="272"/>
    </location>
    <ligand>
        <name>[4Fe-4S] cluster</name>
        <dbReference type="ChEBI" id="CHEBI:49883"/>
    </ligand>
</feature>
<reference evidence="12" key="1">
    <citation type="journal article" date="2019" name="Int. J. Syst. Evol. Microbiol.">
        <title>The Global Catalogue of Microorganisms (GCM) 10K type strain sequencing project: providing services to taxonomists for standard genome sequencing and annotation.</title>
        <authorList>
            <consortium name="The Broad Institute Genomics Platform"/>
            <consortium name="The Broad Institute Genome Sequencing Center for Infectious Disease"/>
            <person name="Wu L."/>
            <person name="Ma J."/>
        </authorList>
    </citation>
    <scope>NUCLEOTIDE SEQUENCE [LARGE SCALE GENOMIC DNA]</scope>
    <source>
        <strain evidence="12">KCTC 42964</strain>
    </source>
</reference>
<keyword evidence="12" id="KW-1185">Reference proteome</keyword>